<dbReference type="PROSITE" id="PS50931">
    <property type="entry name" value="HTH_LYSR"/>
    <property type="match status" value="1"/>
</dbReference>
<dbReference type="InterPro" id="IPR005119">
    <property type="entry name" value="LysR_subst-bd"/>
</dbReference>
<evidence type="ECO:0000256" key="2">
    <source>
        <dbReference type="ARBA" id="ARBA00023015"/>
    </source>
</evidence>
<protein>
    <submittedName>
        <fullName evidence="6">DNA-binding transcriptional LysR family regulator</fullName>
    </submittedName>
</protein>
<evidence type="ECO:0000313" key="6">
    <source>
        <dbReference type="EMBL" id="MBB4680074.1"/>
    </source>
</evidence>
<evidence type="ECO:0000256" key="3">
    <source>
        <dbReference type="ARBA" id="ARBA00023125"/>
    </source>
</evidence>
<keyword evidence="2" id="KW-0805">Transcription regulation</keyword>
<dbReference type="GO" id="GO:0003700">
    <property type="term" value="F:DNA-binding transcription factor activity"/>
    <property type="evidence" value="ECO:0007669"/>
    <property type="project" value="InterPro"/>
</dbReference>
<reference evidence="6 7" key="1">
    <citation type="submission" date="2020-08" db="EMBL/GenBank/DDBJ databases">
        <title>Sequencing the genomes of 1000 actinobacteria strains.</title>
        <authorList>
            <person name="Klenk H.-P."/>
        </authorList>
    </citation>
    <scope>NUCLEOTIDE SEQUENCE [LARGE SCALE GENOMIC DNA]</scope>
    <source>
        <strain evidence="6 7">DSM 44230</strain>
    </source>
</reference>
<dbReference type="Proteomes" id="UP000533598">
    <property type="component" value="Unassembled WGS sequence"/>
</dbReference>
<organism evidence="6 7">
    <name type="scientific">Crossiella cryophila</name>
    <dbReference type="NCBI Taxonomy" id="43355"/>
    <lineage>
        <taxon>Bacteria</taxon>
        <taxon>Bacillati</taxon>
        <taxon>Actinomycetota</taxon>
        <taxon>Actinomycetes</taxon>
        <taxon>Pseudonocardiales</taxon>
        <taxon>Pseudonocardiaceae</taxon>
        <taxon>Crossiella</taxon>
    </lineage>
</organism>
<evidence type="ECO:0000256" key="1">
    <source>
        <dbReference type="ARBA" id="ARBA00009437"/>
    </source>
</evidence>
<dbReference type="SUPFAM" id="SSF46785">
    <property type="entry name" value="Winged helix' DNA-binding domain"/>
    <property type="match status" value="1"/>
</dbReference>
<evidence type="ECO:0000313" key="7">
    <source>
        <dbReference type="Proteomes" id="UP000533598"/>
    </source>
</evidence>
<keyword evidence="7" id="KW-1185">Reference proteome</keyword>
<dbReference type="InterPro" id="IPR050389">
    <property type="entry name" value="LysR-type_TF"/>
</dbReference>
<dbReference type="PANTHER" id="PTHR30118">
    <property type="entry name" value="HTH-TYPE TRANSCRIPTIONAL REGULATOR LEUO-RELATED"/>
    <property type="match status" value="1"/>
</dbReference>
<dbReference type="InterPro" id="IPR036388">
    <property type="entry name" value="WH-like_DNA-bd_sf"/>
</dbReference>
<dbReference type="EMBL" id="JACHMH010000001">
    <property type="protein sequence ID" value="MBB4680074.1"/>
    <property type="molecule type" value="Genomic_DNA"/>
</dbReference>
<dbReference type="InterPro" id="IPR036390">
    <property type="entry name" value="WH_DNA-bd_sf"/>
</dbReference>
<evidence type="ECO:0000259" key="5">
    <source>
        <dbReference type="PROSITE" id="PS50931"/>
    </source>
</evidence>
<dbReference type="SUPFAM" id="SSF53850">
    <property type="entry name" value="Periplasmic binding protein-like II"/>
    <property type="match status" value="1"/>
</dbReference>
<keyword evidence="4" id="KW-0804">Transcription</keyword>
<dbReference type="Gene3D" id="1.10.10.10">
    <property type="entry name" value="Winged helix-like DNA-binding domain superfamily/Winged helix DNA-binding domain"/>
    <property type="match status" value="1"/>
</dbReference>
<dbReference type="GO" id="GO:0003677">
    <property type="term" value="F:DNA binding"/>
    <property type="evidence" value="ECO:0007669"/>
    <property type="project" value="UniProtKB-KW"/>
</dbReference>
<dbReference type="InterPro" id="IPR037402">
    <property type="entry name" value="YidZ_PBP2"/>
</dbReference>
<dbReference type="RefSeq" id="WP_185005746.1">
    <property type="nucleotide sequence ID" value="NZ_BAAAUI010000019.1"/>
</dbReference>
<dbReference type="PANTHER" id="PTHR30118:SF15">
    <property type="entry name" value="TRANSCRIPTIONAL REGULATORY PROTEIN"/>
    <property type="match status" value="1"/>
</dbReference>
<sequence length="302" mass="33037">MTTSLSNVDLNLLIPLNALLVEQNVTRAAERVQVGQPAMSASLARLRRIFDDPLLVKDGRAMVLTPLAESLVQPVAELLAGIGVVLGSAGKFDPENSTRVFAISASDYISTVLLRPLIGELIKEAPRVRIAIGGLHAGFVDQLRRGRCDMLIWPPSIAGDEDGFPRVDLFTDTFVAVVDKDNHEVGDELSAEQLGELPYVMICGPRTALADTKLNESGVHRNVVATVETFVSAMHLLPGTRMVTIVQRRLADFLGPGLGLRTVTLRAPMPELSEAMYWHPRSTADPAHRWLRERVREAANRL</sequence>
<evidence type="ECO:0000256" key="4">
    <source>
        <dbReference type="ARBA" id="ARBA00023163"/>
    </source>
</evidence>
<dbReference type="InterPro" id="IPR000847">
    <property type="entry name" value="LysR_HTH_N"/>
</dbReference>
<dbReference type="CDD" id="cd08417">
    <property type="entry name" value="PBP2_Nitroaromatics_like"/>
    <property type="match status" value="1"/>
</dbReference>
<proteinExistence type="inferred from homology"/>
<dbReference type="AlphaFoldDB" id="A0A7W7CIF4"/>
<comment type="caution">
    <text evidence="6">The sequence shown here is derived from an EMBL/GenBank/DDBJ whole genome shotgun (WGS) entry which is preliminary data.</text>
</comment>
<dbReference type="Pfam" id="PF03466">
    <property type="entry name" value="LysR_substrate"/>
    <property type="match status" value="1"/>
</dbReference>
<dbReference type="Gene3D" id="3.40.190.10">
    <property type="entry name" value="Periplasmic binding protein-like II"/>
    <property type="match status" value="2"/>
</dbReference>
<name>A0A7W7CIF4_9PSEU</name>
<dbReference type="Pfam" id="PF00126">
    <property type="entry name" value="HTH_1"/>
    <property type="match status" value="1"/>
</dbReference>
<feature type="domain" description="HTH lysR-type" evidence="5">
    <location>
        <begin position="8"/>
        <end position="65"/>
    </location>
</feature>
<keyword evidence="3 6" id="KW-0238">DNA-binding</keyword>
<comment type="similarity">
    <text evidence="1">Belongs to the LysR transcriptional regulatory family.</text>
</comment>
<gene>
    <name evidence="6" type="ORF">HNR67_006192</name>
</gene>
<accession>A0A7W7CIF4</accession>